<feature type="domain" description="Thyroglobulin type-1" evidence="9">
    <location>
        <begin position="30"/>
        <end position="98"/>
    </location>
</feature>
<evidence type="ECO:0000256" key="7">
    <source>
        <dbReference type="SAM" id="MobiDB-lite"/>
    </source>
</evidence>
<keyword evidence="4 6" id="KW-1015">Disulfide bond</keyword>
<comment type="subcellular location">
    <subcellularLocation>
        <location evidence="1">Secreted</location>
    </subcellularLocation>
</comment>
<evidence type="ECO:0000256" key="3">
    <source>
        <dbReference type="ARBA" id="ARBA00022737"/>
    </source>
</evidence>
<feature type="region of interest" description="Disordered" evidence="7">
    <location>
        <begin position="20"/>
        <end position="50"/>
    </location>
</feature>
<keyword evidence="5" id="KW-0325">Glycoprotein</keyword>
<evidence type="ECO:0000256" key="4">
    <source>
        <dbReference type="ARBA" id="ARBA00023157"/>
    </source>
</evidence>
<reference evidence="10" key="2">
    <citation type="submission" date="2025-09" db="UniProtKB">
        <authorList>
            <consortium name="Ensembl"/>
        </authorList>
    </citation>
    <scope>IDENTIFICATION</scope>
</reference>
<dbReference type="SUPFAM" id="SSF57610">
    <property type="entry name" value="Thyroglobulin type-1 domain"/>
    <property type="match status" value="1"/>
</dbReference>
<evidence type="ECO:0000313" key="11">
    <source>
        <dbReference type="Proteomes" id="UP000261660"/>
    </source>
</evidence>
<dbReference type="InterPro" id="IPR036857">
    <property type="entry name" value="Thyroglobulin_1_sf"/>
</dbReference>
<name>A0A3Q3ETM2_9LABR</name>
<evidence type="ECO:0000256" key="2">
    <source>
        <dbReference type="ARBA" id="ARBA00022525"/>
    </source>
</evidence>
<dbReference type="PANTHER" id="PTHR12352:SF3">
    <property type="entry name" value="NIDOGEN-2"/>
    <property type="match status" value="1"/>
</dbReference>
<dbReference type="PANTHER" id="PTHR12352">
    <property type="entry name" value="SECRETED MODULAR CALCIUM-BINDING PROTEIN"/>
    <property type="match status" value="1"/>
</dbReference>
<dbReference type="Gene3D" id="4.10.800.10">
    <property type="entry name" value="Thyroglobulin type-1"/>
    <property type="match status" value="1"/>
</dbReference>
<dbReference type="GeneTree" id="ENSGT01150000288306"/>
<dbReference type="Ensembl" id="ENSLBET00000010106.1">
    <property type="protein sequence ID" value="ENSLBEP00000009582.1"/>
    <property type="gene ID" value="ENSLBEG00000007419.1"/>
</dbReference>
<evidence type="ECO:0000256" key="1">
    <source>
        <dbReference type="ARBA" id="ARBA00004613"/>
    </source>
</evidence>
<evidence type="ECO:0000259" key="9">
    <source>
        <dbReference type="PROSITE" id="PS51162"/>
    </source>
</evidence>
<proteinExistence type="predicted"/>
<dbReference type="InterPro" id="IPR051950">
    <property type="entry name" value="Dev_reg/Prot_inhib"/>
</dbReference>
<dbReference type="PROSITE" id="PS51162">
    <property type="entry name" value="THYROGLOBULIN_1_2"/>
    <property type="match status" value="1"/>
</dbReference>
<feature type="chain" id="PRO_5018616581" description="Thyroglobulin type-1 domain-containing protein" evidence="8">
    <location>
        <begin position="22"/>
        <end position="99"/>
    </location>
</feature>
<dbReference type="Pfam" id="PF00086">
    <property type="entry name" value="Thyroglobulin_1"/>
    <property type="match status" value="1"/>
</dbReference>
<dbReference type="PROSITE" id="PS00484">
    <property type="entry name" value="THYROGLOBULIN_1_1"/>
    <property type="match status" value="1"/>
</dbReference>
<keyword evidence="11" id="KW-1185">Reference proteome</keyword>
<evidence type="ECO:0000313" key="10">
    <source>
        <dbReference type="Ensembl" id="ENSLBEP00000009582.1"/>
    </source>
</evidence>
<dbReference type="InterPro" id="IPR000716">
    <property type="entry name" value="Thyroglobulin_1"/>
</dbReference>
<keyword evidence="3" id="KW-0677">Repeat</keyword>
<organism evidence="10 11">
    <name type="scientific">Labrus bergylta</name>
    <name type="common">ballan wrasse</name>
    <dbReference type="NCBI Taxonomy" id="56723"/>
    <lineage>
        <taxon>Eukaryota</taxon>
        <taxon>Metazoa</taxon>
        <taxon>Chordata</taxon>
        <taxon>Craniata</taxon>
        <taxon>Vertebrata</taxon>
        <taxon>Euteleostomi</taxon>
        <taxon>Actinopterygii</taxon>
        <taxon>Neopterygii</taxon>
        <taxon>Teleostei</taxon>
        <taxon>Neoteleostei</taxon>
        <taxon>Acanthomorphata</taxon>
        <taxon>Eupercaria</taxon>
        <taxon>Labriformes</taxon>
        <taxon>Labridae</taxon>
        <taxon>Labrus</taxon>
    </lineage>
</organism>
<keyword evidence="8" id="KW-0732">Signal</keyword>
<sequence length="99" mass="11069">LLTSCVIVLLFTCFHSRLQEGSRRRTQRTRTPCEIHRDSVPGPRGPRPHVGQYIPACDEDGRYEAMQCHGSSGHCWCVDRNGQEIPGSRSGTGSRPMCE</sequence>
<dbReference type="AlphaFoldDB" id="A0A3Q3ETM2"/>
<evidence type="ECO:0000256" key="6">
    <source>
        <dbReference type="PROSITE-ProRule" id="PRU00500"/>
    </source>
</evidence>
<accession>A0A3Q3ETM2</accession>
<feature type="disulfide bond" evidence="6">
    <location>
        <begin position="68"/>
        <end position="75"/>
    </location>
</feature>
<protein>
    <recommendedName>
        <fullName evidence="9">Thyroglobulin type-1 domain-containing protein</fullName>
    </recommendedName>
</protein>
<dbReference type="CDD" id="cd00191">
    <property type="entry name" value="TY"/>
    <property type="match status" value="1"/>
</dbReference>
<comment type="caution">
    <text evidence="6">Lacks conserved residue(s) required for the propagation of feature annotation.</text>
</comment>
<dbReference type="SMART" id="SM00211">
    <property type="entry name" value="TY"/>
    <property type="match status" value="1"/>
</dbReference>
<dbReference type="InParanoid" id="A0A3Q3ETM2"/>
<dbReference type="GO" id="GO:0005615">
    <property type="term" value="C:extracellular space"/>
    <property type="evidence" value="ECO:0007669"/>
    <property type="project" value="TreeGrafter"/>
</dbReference>
<reference evidence="10" key="1">
    <citation type="submission" date="2025-08" db="UniProtKB">
        <authorList>
            <consortium name="Ensembl"/>
        </authorList>
    </citation>
    <scope>IDENTIFICATION</scope>
</reference>
<dbReference type="Proteomes" id="UP000261660">
    <property type="component" value="Unplaced"/>
</dbReference>
<evidence type="ECO:0000256" key="5">
    <source>
        <dbReference type="ARBA" id="ARBA00023180"/>
    </source>
</evidence>
<feature type="signal peptide" evidence="8">
    <location>
        <begin position="1"/>
        <end position="21"/>
    </location>
</feature>
<dbReference type="STRING" id="56723.ENSLBEP00000009582"/>
<keyword evidence="2" id="KW-0964">Secreted</keyword>
<dbReference type="FunFam" id="4.10.800.10:FF:000001">
    <property type="entry name" value="Testican-3 isoform 2"/>
    <property type="match status" value="1"/>
</dbReference>
<evidence type="ECO:0000256" key="8">
    <source>
        <dbReference type="SAM" id="SignalP"/>
    </source>
</evidence>